<reference evidence="3" key="1">
    <citation type="journal article" date="2018" name="Nat. Microbiol.">
        <title>Leveraging single-cell genomics to expand the fungal tree of life.</title>
        <authorList>
            <person name="Ahrendt S.R."/>
            <person name="Quandt C.A."/>
            <person name="Ciobanu D."/>
            <person name="Clum A."/>
            <person name="Salamov A."/>
            <person name="Andreopoulos B."/>
            <person name="Cheng J.F."/>
            <person name="Woyke T."/>
            <person name="Pelin A."/>
            <person name="Henrissat B."/>
            <person name="Reynolds N.K."/>
            <person name="Benny G.L."/>
            <person name="Smith M.E."/>
            <person name="James T.Y."/>
            <person name="Grigoriev I.V."/>
        </authorList>
    </citation>
    <scope>NUCLEOTIDE SEQUENCE [LARGE SCALE GENOMIC DNA]</scope>
</reference>
<dbReference type="AlphaFoldDB" id="A0A4P9Y168"/>
<gene>
    <name evidence="2" type="ORF">BJ684DRAFT_20964</name>
</gene>
<dbReference type="GO" id="GO:0005737">
    <property type="term" value="C:cytoplasm"/>
    <property type="evidence" value="ECO:0007669"/>
    <property type="project" value="TreeGrafter"/>
</dbReference>
<organism evidence="2 3">
    <name type="scientific">Piptocephalis cylindrospora</name>
    <dbReference type="NCBI Taxonomy" id="1907219"/>
    <lineage>
        <taxon>Eukaryota</taxon>
        <taxon>Fungi</taxon>
        <taxon>Fungi incertae sedis</taxon>
        <taxon>Zoopagomycota</taxon>
        <taxon>Zoopagomycotina</taxon>
        <taxon>Zoopagomycetes</taxon>
        <taxon>Zoopagales</taxon>
        <taxon>Piptocephalidaceae</taxon>
        <taxon>Piptocephalis</taxon>
    </lineage>
</organism>
<dbReference type="Proteomes" id="UP000267251">
    <property type="component" value="Unassembled WGS sequence"/>
</dbReference>
<dbReference type="PANTHER" id="PTHR12232">
    <property type="entry name" value="SH3 DOMAIN-BINDING GLUTAMIC ACID-RICH-LIKE PROTEIN"/>
    <property type="match status" value="1"/>
</dbReference>
<comment type="similarity">
    <text evidence="1">Belongs to the SH3BGR family.</text>
</comment>
<evidence type="ECO:0000313" key="3">
    <source>
        <dbReference type="Proteomes" id="UP000267251"/>
    </source>
</evidence>
<dbReference type="Pfam" id="PF04908">
    <property type="entry name" value="SH3BGR"/>
    <property type="match status" value="1"/>
</dbReference>
<dbReference type="Gene3D" id="3.40.30.10">
    <property type="entry name" value="Glutaredoxin"/>
    <property type="match status" value="1"/>
</dbReference>
<name>A0A4P9Y168_9FUNG</name>
<dbReference type="PROSITE" id="PS51354">
    <property type="entry name" value="GLUTAREDOXIN_2"/>
    <property type="match status" value="1"/>
</dbReference>
<proteinExistence type="inferred from homology"/>
<sequence length="127" mass="14154">MSQAEAKVHIYGSSVSGSRKIKDGQRHLETILSTHNIPFVFKDLAADDEAKSYMRKNNGGVTALPQIFVNGEFRGVYDDFAEAVEADDLEAWLAIGSKTKAQKEDEEFDSLAKEVDEEELRKLAEES</sequence>
<accession>A0A4P9Y168</accession>
<dbReference type="SUPFAM" id="SSF52833">
    <property type="entry name" value="Thioredoxin-like"/>
    <property type="match status" value="1"/>
</dbReference>
<evidence type="ECO:0000313" key="2">
    <source>
        <dbReference type="EMBL" id="RKP12507.1"/>
    </source>
</evidence>
<dbReference type="InterPro" id="IPR006993">
    <property type="entry name" value="Glut_rich_SH3-bd"/>
</dbReference>
<dbReference type="InterPro" id="IPR036249">
    <property type="entry name" value="Thioredoxin-like_sf"/>
</dbReference>
<keyword evidence="3" id="KW-1185">Reference proteome</keyword>
<evidence type="ECO:0000256" key="1">
    <source>
        <dbReference type="ARBA" id="ARBA00007764"/>
    </source>
</evidence>
<dbReference type="InterPro" id="IPR051033">
    <property type="entry name" value="SH3BGR"/>
</dbReference>
<dbReference type="OrthoDB" id="9932926at2759"/>
<dbReference type="EMBL" id="KZ988307">
    <property type="protein sequence ID" value="RKP12507.1"/>
    <property type="molecule type" value="Genomic_DNA"/>
</dbReference>
<dbReference type="PANTHER" id="PTHR12232:SF0">
    <property type="entry name" value="THIOREDOXIN DOMAIN-CONTAINING PROTEIN"/>
    <property type="match status" value="1"/>
</dbReference>
<protein>
    <submittedName>
        <fullName evidence="2">Uncharacterized protein</fullName>
    </submittedName>
</protein>